<dbReference type="InterPro" id="IPR045313">
    <property type="entry name" value="CBR1-like"/>
</dbReference>
<dbReference type="AlphaFoldDB" id="A0AAD8M2I1"/>
<sequence>MNRKERARAEREKRRQDISLLRTIPYHDHQKWWSSETIALVTGANRGIGFEIARQLLLQGLTVILTSRGTEVGEAAAKVLRETGLKVIFCQLDVTDPSSVKTCADWVQQNYGGLDILVNNAGVNFNASSENSVESAEQVLATNYFGTKNMIKALTPLMRPSAAGARIVNVSSRLGRLNGRRNRIGDVRLRELLECVDSLTEEVIDRTVNAFLEQVKDGSWATGGWPQTFTDYSISKLAVNAYTRLMAKKFSDRPEGGKIYINCCCPGWVKTAMTGWEGNISPEEGADTAVWLALLPDQFVAGKFFAERREINF</sequence>
<dbReference type="PRINTS" id="PR00081">
    <property type="entry name" value="GDHRDH"/>
</dbReference>
<organism evidence="6 7">
    <name type="scientific">Heracleum sosnowskyi</name>
    <dbReference type="NCBI Taxonomy" id="360622"/>
    <lineage>
        <taxon>Eukaryota</taxon>
        <taxon>Viridiplantae</taxon>
        <taxon>Streptophyta</taxon>
        <taxon>Embryophyta</taxon>
        <taxon>Tracheophyta</taxon>
        <taxon>Spermatophyta</taxon>
        <taxon>Magnoliopsida</taxon>
        <taxon>eudicotyledons</taxon>
        <taxon>Gunneridae</taxon>
        <taxon>Pentapetalae</taxon>
        <taxon>asterids</taxon>
        <taxon>campanulids</taxon>
        <taxon>Apiales</taxon>
        <taxon>Apiaceae</taxon>
        <taxon>Apioideae</taxon>
        <taxon>apioid superclade</taxon>
        <taxon>Tordylieae</taxon>
        <taxon>Tordyliinae</taxon>
        <taxon>Heracleum</taxon>
    </lineage>
</organism>
<reference evidence="6" key="1">
    <citation type="submission" date="2023-02" db="EMBL/GenBank/DDBJ databases">
        <title>Genome of toxic invasive species Heracleum sosnowskyi carries increased number of genes despite the absence of recent whole-genome duplications.</title>
        <authorList>
            <person name="Schelkunov M."/>
            <person name="Shtratnikova V."/>
            <person name="Makarenko M."/>
            <person name="Klepikova A."/>
            <person name="Omelchenko D."/>
            <person name="Novikova G."/>
            <person name="Obukhova E."/>
            <person name="Bogdanov V."/>
            <person name="Penin A."/>
            <person name="Logacheva M."/>
        </authorList>
    </citation>
    <scope>NUCLEOTIDE SEQUENCE</scope>
    <source>
        <strain evidence="6">Hsosn_3</strain>
        <tissue evidence="6">Leaf</tissue>
    </source>
</reference>
<dbReference type="PRINTS" id="PR00080">
    <property type="entry name" value="SDRFAMILY"/>
</dbReference>
<keyword evidence="7" id="KW-1185">Reference proteome</keyword>
<proteinExistence type="inferred from homology"/>
<dbReference type="SUPFAM" id="SSF51735">
    <property type="entry name" value="NAD(P)-binding Rossmann-fold domains"/>
    <property type="match status" value="1"/>
</dbReference>
<comment type="similarity">
    <text evidence="1 4">Belongs to the short-chain dehydrogenases/reductases (SDR) family.</text>
</comment>
<dbReference type="InterPro" id="IPR036291">
    <property type="entry name" value="NAD(P)-bd_dom_sf"/>
</dbReference>
<keyword evidence="2 5" id="KW-0521">NADP</keyword>
<dbReference type="EC" id="1.1.1.-" evidence="5"/>
<dbReference type="EMBL" id="JAUIZM010000011">
    <property type="protein sequence ID" value="KAK1357033.1"/>
    <property type="molecule type" value="Genomic_DNA"/>
</dbReference>
<dbReference type="GO" id="GO:0016616">
    <property type="term" value="F:oxidoreductase activity, acting on the CH-OH group of donors, NAD or NADP as acceptor"/>
    <property type="evidence" value="ECO:0007669"/>
    <property type="project" value="InterPro"/>
</dbReference>
<gene>
    <name evidence="6" type="ORF">POM88_050289</name>
</gene>
<dbReference type="PANTHER" id="PTHR43490">
    <property type="entry name" value="(+)-NEOMENTHOL DEHYDROGENASE"/>
    <property type="match status" value="1"/>
</dbReference>
<dbReference type="FunFam" id="3.40.50.720:FF:000315">
    <property type="entry name" value="(+)-neomenthol dehydrogenase"/>
    <property type="match status" value="1"/>
</dbReference>
<dbReference type="InterPro" id="IPR002347">
    <property type="entry name" value="SDR_fam"/>
</dbReference>
<evidence type="ECO:0000256" key="1">
    <source>
        <dbReference type="ARBA" id="ARBA00006484"/>
    </source>
</evidence>
<evidence type="ECO:0000313" key="7">
    <source>
        <dbReference type="Proteomes" id="UP001237642"/>
    </source>
</evidence>
<dbReference type="Gene3D" id="3.40.50.720">
    <property type="entry name" value="NAD(P)-binding Rossmann-like Domain"/>
    <property type="match status" value="1"/>
</dbReference>
<reference evidence="6" key="2">
    <citation type="submission" date="2023-05" db="EMBL/GenBank/DDBJ databases">
        <authorList>
            <person name="Schelkunov M.I."/>
        </authorList>
    </citation>
    <scope>NUCLEOTIDE SEQUENCE</scope>
    <source>
        <strain evidence="6">Hsosn_3</strain>
        <tissue evidence="6">Leaf</tissue>
    </source>
</reference>
<evidence type="ECO:0000256" key="4">
    <source>
        <dbReference type="RuleBase" id="RU000363"/>
    </source>
</evidence>
<keyword evidence="3 5" id="KW-0560">Oxidoreductase</keyword>
<evidence type="ECO:0000256" key="3">
    <source>
        <dbReference type="ARBA" id="ARBA00023002"/>
    </source>
</evidence>
<dbReference type="CDD" id="cd05324">
    <property type="entry name" value="carb_red_PTCR-like_SDR_c"/>
    <property type="match status" value="1"/>
</dbReference>
<evidence type="ECO:0000256" key="5">
    <source>
        <dbReference type="RuleBase" id="RU369024"/>
    </source>
</evidence>
<dbReference type="PANTHER" id="PTHR43490:SF99">
    <property type="entry name" value="SHORT-CHAIN DEHYDROGENASE_REDUCTASE"/>
    <property type="match status" value="1"/>
</dbReference>
<comment type="caution">
    <text evidence="6">The sequence shown here is derived from an EMBL/GenBank/DDBJ whole genome shotgun (WGS) entry which is preliminary data.</text>
</comment>
<accession>A0AAD8M2I1</accession>
<dbReference type="Pfam" id="PF00106">
    <property type="entry name" value="adh_short"/>
    <property type="match status" value="1"/>
</dbReference>
<evidence type="ECO:0000256" key="2">
    <source>
        <dbReference type="ARBA" id="ARBA00022857"/>
    </source>
</evidence>
<dbReference type="Proteomes" id="UP001237642">
    <property type="component" value="Unassembled WGS sequence"/>
</dbReference>
<name>A0AAD8M2I1_9APIA</name>
<dbReference type="InterPro" id="IPR020904">
    <property type="entry name" value="Sc_DH/Rdtase_CS"/>
</dbReference>
<dbReference type="PROSITE" id="PS00061">
    <property type="entry name" value="ADH_SHORT"/>
    <property type="match status" value="1"/>
</dbReference>
<dbReference type="GO" id="GO:0016020">
    <property type="term" value="C:membrane"/>
    <property type="evidence" value="ECO:0007669"/>
    <property type="project" value="TreeGrafter"/>
</dbReference>
<protein>
    <recommendedName>
        <fullName evidence="5">Short-chain dehydrogenase/reductase</fullName>
        <ecNumber evidence="5">1.1.1.-</ecNumber>
    </recommendedName>
</protein>
<evidence type="ECO:0000313" key="6">
    <source>
        <dbReference type="EMBL" id="KAK1357033.1"/>
    </source>
</evidence>